<feature type="transmembrane region" description="Helical" evidence="8">
    <location>
        <begin position="312"/>
        <end position="333"/>
    </location>
</feature>
<dbReference type="EMBL" id="ASHM01022540">
    <property type="protein sequence ID" value="PNY03370.1"/>
    <property type="molecule type" value="Genomic_DNA"/>
</dbReference>
<feature type="transmembrane region" description="Helical" evidence="8">
    <location>
        <begin position="126"/>
        <end position="147"/>
    </location>
</feature>
<evidence type="ECO:0000256" key="5">
    <source>
        <dbReference type="ARBA" id="ARBA00022989"/>
    </source>
</evidence>
<reference evidence="10 11" key="1">
    <citation type="journal article" date="2014" name="Am. J. Bot.">
        <title>Genome assembly and annotation for red clover (Trifolium pratense; Fabaceae).</title>
        <authorList>
            <person name="Istvanek J."/>
            <person name="Jaros M."/>
            <person name="Krenek A."/>
            <person name="Repkova J."/>
        </authorList>
    </citation>
    <scope>NUCLEOTIDE SEQUENCE [LARGE SCALE GENOMIC DNA]</scope>
    <source>
        <strain evidence="11">cv. Tatra</strain>
        <tissue evidence="10">Young leaves</tissue>
    </source>
</reference>
<dbReference type="AlphaFoldDB" id="A0A2K3NK13"/>
<sequence>MPLLTSMDMLTSVSLSLTPTGISFLKKIGTTGKNSFISKENQDDSNSWTIPLIAEEETPIKQDQSTSTSPLIADIKLVSTPKISAIEIPPQQRQCSFVQSRCLECYPGISSYPDIGHAAFGIVGRLGIAIILYMELFASSVEFLILVSDNLSSLFPNTSMTLAGTELGSHQVFAITAAVLVLPTVWLKNLSLLSYISVGGIFATILVSLCLFWVGAIDQVGYINQEYKFLDIENISVSIGLFGFGFAGHAVFPNIYSSMKEPSKFPLVLYISFAFCLVMYLSVGIVGYIMFGENIKSQFTLNMPKELYASKIAIWTTVVTPLAKYALTLLPIASS</sequence>
<organism evidence="10 11">
    <name type="scientific">Trifolium pratense</name>
    <name type="common">Red clover</name>
    <dbReference type="NCBI Taxonomy" id="57577"/>
    <lineage>
        <taxon>Eukaryota</taxon>
        <taxon>Viridiplantae</taxon>
        <taxon>Streptophyta</taxon>
        <taxon>Embryophyta</taxon>
        <taxon>Tracheophyta</taxon>
        <taxon>Spermatophyta</taxon>
        <taxon>Magnoliopsida</taxon>
        <taxon>eudicotyledons</taxon>
        <taxon>Gunneridae</taxon>
        <taxon>Pentapetalae</taxon>
        <taxon>rosids</taxon>
        <taxon>fabids</taxon>
        <taxon>Fabales</taxon>
        <taxon>Fabaceae</taxon>
        <taxon>Papilionoideae</taxon>
        <taxon>50 kb inversion clade</taxon>
        <taxon>NPAAA clade</taxon>
        <taxon>Hologalegina</taxon>
        <taxon>IRL clade</taxon>
        <taxon>Trifolieae</taxon>
        <taxon>Trifolium</taxon>
    </lineage>
</organism>
<keyword evidence="2" id="KW-0813">Transport</keyword>
<proteinExistence type="inferred from homology"/>
<dbReference type="GO" id="GO:0005774">
    <property type="term" value="C:vacuolar membrane"/>
    <property type="evidence" value="ECO:0007669"/>
    <property type="project" value="TreeGrafter"/>
</dbReference>
<dbReference type="STRING" id="57577.A0A2K3NK13"/>
<keyword evidence="3 8" id="KW-0812">Transmembrane</keyword>
<keyword evidence="4" id="KW-0029">Amino-acid transport</keyword>
<evidence type="ECO:0000313" key="11">
    <source>
        <dbReference type="Proteomes" id="UP000236291"/>
    </source>
</evidence>
<evidence type="ECO:0000256" key="6">
    <source>
        <dbReference type="ARBA" id="ARBA00023136"/>
    </source>
</evidence>
<evidence type="ECO:0000256" key="7">
    <source>
        <dbReference type="ARBA" id="ARBA00049662"/>
    </source>
</evidence>
<dbReference type="InterPro" id="IPR013057">
    <property type="entry name" value="AA_transpt_TM"/>
</dbReference>
<feature type="transmembrane region" description="Helical" evidence="8">
    <location>
        <begin position="267"/>
        <end position="292"/>
    </location>
</feature>
<evidence type="ECO:0000313" key="10">
    <source>
        <dbReference type="EMBL" id="PNY03370.1"/>
    </source>
</evidence>
<reference evidence="10 11" key="2">
    <citation type="journal article" date="2017" name="Front. Plant Sci.">
        <title>Gene Classification and Mining of Molecular Markers Useful in Red Clover (Trifolium pratense) Breeding.</title>
        <authorList>
            <person name="Istvanek J."/>
            <person name="Dluhosova J."/>
            <person name="Dluhos P."/>
            <person name="Patkova L."/>
            <person name="Nedelnik J."/>
            <person name="Repkova J."/>
        </authorList>
    </citation>
    <scope>NUCLEOTIDE SEQUENCE [LARGE SCALE GENOMIC DNA]</scope>
    <source>
        <strain evidence="11">cv. Tatra</strain>
        <tissue evidence="10">Young leaves</tissue>
    </source>
</reference>
<evidence type="ECO:0000256" key="4">
    <source>
        <dbReference type="ARBA" id="ARBA00022970"/>
    </source>
</evidence>
<protein>
    <submittedName>
        <fullName evidence="10">Vacuolar amino acid transporter 1-like protein</fullName>
    </submittedName>
</protein>
<feature type="transmembrane region" description="Helical" evidence="8">
    <location>
        <begin position="167"/>
        <end position="185"/>
    </location>
</feature>
<gene>
    <name evidence="10" type="ORF">L195_g026697</name>
</gene>
<dbReference type="PANTHER" id="PTHR22950">
    <property type="entry name" value="AMINO ACID TRANSPORTER"/>
    <property type="match status" value="1"/>
</dbReference>
<feature type="transmembrane region" description="Helical" evidence="8">
    <location>
        <begin position="192"/>
        <end position="215"/>
    </location>
</feature>
<feature type="domain" description="Amino acid transporter transmembrane" evidence="9">
    <location>
        <begin position="95"/>
        <end position="333"/>
    </location>
</feature>
<dbReference type="PANTHER" id="PTHR22950:SF692">
    <property type="entry name" value="TRANSMEMBRANE AMINO ACID TRANSPORTER FAMILY PROTEIN"/>
    <property type="match status" value="1"/>
</dbReference>
<dbReference type="Proteomes" id="UP000236291">
    <property type="component" value="Unassembled WGS sequence"/>
</dbReference>
<evidence type="ECO:0000256" key="1">
    <source>
        <dbReference type="ARBA" id="ARBA00004141"/>
    </source>
</evidence>
<dbReference type="Pfam" id="PF01490">
    <property type="entry name" value="Aa_trans"/>
    <property type="match status" value="1"/>
</dbReference>
<evidence type="ECO:0000256" key="2">
    <source>
        <dbReference type="ARBA" id="ARBA00022448"/>
    </source>
</evidence>
<evidence type="ECO:0000256" key="8">
    <source>
        <dbReference type="SAM" id="Phobius"/>
    </source>
</evidence>
<evidence type="ECO:0000259" key="9">
    <source>
        <dbReference type="Pfam" id="PF01490"/>
    </source>
</evidence>
<feature type="transmembrane region" description="Helical" evidence="8">
    <location>
        <begin position="235"/>
        <end position="255"/>
    </location>
</feature>
<dbReference type="ExpressionAtlas" id="A0A2K3NK13">
    <property type="expression patterns" value="baseline"/>
</dbReference>
<name>A0A2K3NK13_TRIPR</name>
<evidence type="ECO:0000256" key="3">
    <source>
        <dbReference type="ARBA" id="ARBA00022692"/>
    </source>
</evidence>
<accession>A0A2K3NK13</accession>
<feature type="non-terminal residue" evidence="10">
    <location>
        <position position="335"/>
    </location>
</feature>
<comment type="caution">
    <text evidence="10">The sequence shown here is derived from an EMBL/GenBank/DDBJ whole genome shotgun (WGS) entry which is preliminary data.</text>
</comment>
<keyword evidence="5 8" id="KW-1133">Transmembrane helix</keyword>
<comment type="subcellular location">
    <subcellularLocation>
        <location evidence="1">Membrane</location>
        <topology evidence="1">Multi-pass membrane protein</topology>
    </subcellularLocation>
</comment>
<comment type="similarity">
    <text evidence="7">Belongs to the amino acid/polyamine transporter 2 family. Amino acid/auxin permease (AAAP) (TC 2.A.18.5) subfamily.</text>
</comment>
<dbReference type="GO" id="GO:0015179">
    <property type="term" value="F:L-amino acid transmembrane transporter activity"/>
    <property type="evidence" value="ECO:0007669"/>
    <property type="project" value="TreeGrafter"/>
</dbReference>
<keyword evidence="6 8" id="KW-0472">Membrane</keyword>